<evidence type="ECO:0000256" key="1">
    <source>
        <dbReference type="SAM" id="SignalP"/>
    </source>
</evidence>
<accession>A0A4V5NKV3</accession>
<proteinExistence type="predicted"/>
<comment type="caution">
    <text evidence="2">The sequence shown here is derived from an EMBL/GenBank/DDBJ whole genome shotgun (WGS) entry which is preliminary data.</text>
</comment>
<gene>
    <name evidence="2" type="ORF">FA869_02945</name>
</gene>
<sequence length="123" mass="13620">MRYLASVLLLCLSACASHPGGVTSPELTRQSPLCERYVAAWVGHFKANVARLDGVQREVSRAELDRSRQVLELAEVDEQSCQRPLCIIQPQAGGRLSSYCGYRVASGTAGALYRWVPWTPQQR</sequence>
<keyword evidence="1" id="KW-0732">Signal</keyword>
<reference evidence="2 3" key="1">
    <citation type="submission" date="2019-04" db="EMBL/GenBank/DDBJ databases">
        <title>Crypto-aerobic microbial life in anoxic (sulfidic) marine sediments.</title>
        <authorList>
            <person name="Bhattacharya S."/>
            <person name="Roy C."/>
            <person name="Mondal N."/>
            <person name="Sarkar J."/>
            <person name="Mandal S."/>
            <person name="Rameez M.J."/>
            <person name="Ghosh W."/>
        </authorList>
    </citation>
    <scope>NUCLEOTIDE SEQUENCE [LARGE SCALE GENOMIC DNA]</scope>
    <source>
        <strain evidence="2 3">SBBB</strain>
    </source>
</reference>
<name>A0A4V5NKV3_9GAMM</name>
<protein>
    <recommendedName>
        <fullName evidence="4">Lipoprotein</fullName>
    </recommendedName>
</protein>
<dbReference type="RefSeq" id="WP_136868746.1">
    <property type="nucleotide sequence ID" value="NZ_SWAV01000001.1"/>
</dbReference>
<dbReference type="EMBL" id="SWAV01000001">
    <property type="protein sequence ID" value="TKA93157.1"/>
    <property type="molecule type" value="Genomic_DNA"/>
</dbReference>
<feature type="chain" id="PRO_5021002467" description="Lipoprotein" evidence="1">
    <location>
        <begin position="20"/>
        <end position="123"/>
    </location>
</feature>
<dbReference type="AlphaFoldDB" id="A0A4V5NKV3"/>
<dbReference type="Proteomes" id="UP000305198">
    <property type="component" value="Unassembled WGS sequence"/>
</dbReference>
<feature type="signal peptide" evidence="1">
    <location>
        <begin position="1"/>
        <end position="19"/>
    </location>
</feature>
<evidence type="ECO:0000313" key="3">
    <source>
        <dbReference type="Proteomes" id="UP000305198"/>
    </source>
</evidence>
<evidence type="ECO:0008006" key="4">
    <source>
        <dbReference type="Google" id="ProtNLM"/>
    </source>
</evidence>
<evidence type="ECO:0000313" key="2">
    <source>
        <dbReference type="EMBL" id="TKA93157.1"/>
    </source>
</evidence>
<organism evidence="2 3">
    <name type="scientific">Halopseudomonas bauzanensis</name>
    <dbReference type="NCBI Taxonomy" id="653930"/>
    <lineage>
        <taxon>Bacteria</taxon>
        <taxon>Pseudomonadati</taxon>
        <taxon>Pseudomonadota</taxon>
        <taxon>Gammaproteobacteria</taxon>
        <taxon>Pseudomonadales</taxon>
        <taxon>Pseudomonadaceae</taxon>
        <taxon>Halopseudomonas</taxon>
    </lineage>
</organism>